<dbReference type="GO" id="GO:0070628">
    <property type="term" value="F:proteasome binding"/>
    <property type="evidence" value="ECO:0007669"/>
    <property type="project" value="TreeGrafter"/>
</dbReference>
<dbReference type="AlphaFoldDB" id="A0A317SGK0"/>
<evidence type="ECO:0000259" key="1">
    <source>
        <dbReference type="PROSITE" id="PS51397"/>
    </source>
</evidence>
<comment type="caution">
    <text evidence="2">The sequence shown here is derived from an EMBL/GenBank/DDBJ whole genome shotgun (WGS) entry which is preliminary data.</text>
</comment>
<feature type="non-terminal residue" evidence="2">
    <location>
        <position position="122"/>
    </location>
</feature>
<evidence type="ECO:0000313" key="2">
    <source>
        <dbReference type="EMBL" id="PWW72630.1"/>
    </source>
</evidence>
<evidence type="ECO:0000313" key="3">
    <source>
        <dbReference type="Proteomes" id="UP000246991"/>
    </source>
</evidence>
<dbReference type="Proteomes" id="UP000246991">
    <property type="component" value="Unassembled WGS sequence"/>
</dbReference>
<dbReference type="PANTHER" id="PTHR47795">
    <property type="entry name" value="UBIQUITIN AND WLM DOMAIN-CONTAINING METALLOPROTEASE SPCC1442.07C"/>
    <property type="match status" value="1"/>
</dbReference>
<gene>
    <name evidence="2" type="ORF">C7212DRAFT_25779</name>
</gene>
<organism evidence="2 3">
    <name type="scientific">Tuber magnatum</name>
    <name type="common">white Piedmont truffle</name>
    <dbReference type="NCBI Taxonomy" id="42249"/>
    <lineage>
        <taxon>Eukaryota</taxon>
        <taxon>Fungi</taxon>
        <taxon>Dikarya</taxon>
        <taxon>Ascomycota</taxon>
        <taxon>Pezizomycotina</taxon>
        <taxon>Pezizomycetes</taxon>
        <taxon>Pezizales</taxon>
        <taxon>Tuberaceae</taxon>
        <taxon>Tuber</taxon>
    </lineage>
</organism>
<name>A0A317SGK0_9PEZI</name>
<feature type="domain" description="WLM" evidence="1">
    <location>
        <begin position="2"/>
        <end position="122"/>
    </location>
</feature>
<dbReference type="Pfam" id="PF08325">
    <property type="entry name" value="WLM"/>
    <property type="match status" value="1"/>
</dbReference>
<proteinExistence type="predicted"/>
<dbReference type="PANTHER" id="PTHR47795:SF1">
    <property type="entry name" value="DNA-DEPENDENT METALLOPROTEASE WSS1 HOMOLOG 2"/>
    <property type="match status" value="1"/>
</dbReference>
<reference evidence="2 3" key="1">
    <citation type="submission" date="2018-03" db="EMBL/GenBank/DDBJ databases">
        <title>Genomes of Pezizomycetes fungi and the evolution of truffles.</title>
        <authorList>
            <person name="Murat C."/>
            <person name="Payen T."/>
            <person name="Noel B."/>
            <person name="Kuo A."/>
            <person name="Martin F.M."/>
        </authorList>
    </citation>
    <scope>NUCLEOTIDE SEQUENCE [LARGE SCALE GENOMIC DNA]</scope>
    <source>
        <strain evidence="2">091103-1</strain>
    </source>
</reference>
<protein>
    <submittedName>
        <fullName evidence="2">WLM-domain-containing protein</fullName>
    </submittedName>
</protein>
<dbReference type="STRING" id="42249.A0A317SGK0"/>
<dbReference type="EMBL" id="PYWC01000099">
    <property type="protein sequence ID" value="PWW72630.1"/>
    <property type="molecule type" value="Genomic_DNA"/>
</dbReference>
<dbReference type="InterPro" id="IPR013536">
    <property type="entry name" value="WLM_dom"/>
</dbReference>
<keyword evidence="3" id="KW-1185">Reference proteome</keyword>
<accession>A0A317SGK0</accession>
<dbReference type="OrthoDB" id="49605at2759"/>
<sequence>MARTAPTPHTFQTLRPLAHLPHSATSHAFLTRLATDPGIRHVMEKYKWTVPLLLEMEPLGNTTHDSKTLGLNRNRGAVIELRLRTDWYDGWRDYKTVRRTLCHELAHIVWDGHGREFWDLTS</sequence>
<dbReference type="PROSITE" id="PS51397">
    <property type="entry name" value="WLM"/>
    <property type="match status" value="1"/>
</dbReference>